<evidence type="ECO:0000256" key="2">
    <source>
        <dbReference type="ARBA" id="ARBA00022527"/>
    </source>
</evidence>
<dbReference type="SUPFAM" id="SSF56112">
    <property type="entry name" value="Protein kinase-like (PK-like)"/>
    <property type="match status" value="1"/>
</dbReference>
<accession>A0A9X2F612</accession>
<dbReference type="PANTHER" id="PTHR19879:SF9">
    <property type="entry name" value="TRANSCRIPTION INITIATION FACTOR TFIID SUBUNIT 5"/>
    <property type="match status" value="1"/>
</dbReference>
<dbReference type="RefSeq" id="WP_252850986.1">
    <property type="nucleotide sequence ID" value="NZ_JAMXLR010000014.1"/>
</dbReference>
<dbReference type="PROSITE" id="PS00678">
    <property type="entry name" value="WD_REPEATS_1"/>
    <property type="match status" value="8"/>
</dbReference>
<dbReference type="InterPro" id="IPR001680">
    <property type="entry name" value="WD40_rpt"/>
</dbReference>
<keyword evidence="7 13" id="KW-0418">Kinase</keyword>
<dbReference type="InterPro" id="IPR019775">
    <property type="entry name" value="WD40_repeat_CS"/>
</dbReference>
<dbReference type="SMART" id="SM00564">
    <property type="entry name" value="PQQ"/>
    <property type="match status" value="4"/>
</dbReference>
<feature type="repeat" description="WD" evidence="9">
    <location>
        <begin position="1680"/>
        <end position="1720"/>
    </location>
</feature>
<evidence type="ECO:0000256" key="5">
    <source>
        <dbReference type="ARBA" id="ARBA00022737"/>
    </source>
</evidence>
<keyword evidence="6" id="KW-0547">Nucleotide-binding</keyword>
<name>A0A9X2F612_9BACT</name>
<feature type="region of interest" description="Disordered" evidence="11">
    <location>
        <begin position="1768"/>
        <end position="1794"/>
    </location>
</feature>
<feature type="repeat" description="WD" evidence="9">
    <location>
        <begin position="1277"/>
        <end position="1318"/>
    </location>
</feature>
<dbReference type="CDD" id="cd00200">
    <property type="entry name" value="WD40"/>
    <property type="match status" value="3"/>
</dbReference>
<keyword evidence="3 9" id="KW-0853">WD repeat</keyword>
<dbReference type="GO" id="GO:0004674">
    <property type="term" value="F:protein serine/threonine kinase activity"/>
    <property type="evidence" value="ECO:0007669"/>
    <property type="project" value="UniProtKB-KW"/>
</dbReference>
<dbReference type="EC" id="2.7.11.1" evidence="1"/>
<dbReference type="InterPro" id="IPR000719">
    <property type="entry name" value="Prot_kinase_dom"/>
</dbReference>
<dbReference type="Pfam" id="PF00400">
    <property type="entry name" value="WD40"/>
    <property type="match status" value="19"/>
</dbReference>
<dbReference type="PROSITE" id="PS50011">
    <property type="entry name" value="PROTEIN_KINASE_DOM"/>
    <property type="match status" value="1"/>
</dbReference>
<keyword evidence="14" id="KW-1185">Reference proteome</keyword>
<dbReference type="InterPro" id="IPR011009">
    <property type="entry name" value="Kinase-like_dom_sf"/>
</dbReference>
<evidence type="ECO:0000256" key="11">
    <source>
        <dbReference type="SAM" id="MobiDB-lite"/>
    </source>
</evidence>
<dbReference type="PRINTS" id="PR00320">
    <property type="entry name" value="GPROTEINBRPT"/>
</dbReference>
<feature type="repeat" description="WD" evidence="9">
    <location>
        <begin position="1468"/>
        <end position="1513"/>
    </location>
</feature>
<feature type="coiled-coil region" evidence="10">
    <location>
        <begin position="417"/>
        <end position="489"/>
    </location>
</feature>
<dbReference type="SUPFAM" id="SSF50998">
    <property type="entry name" value="Quinoprotein alcohol dehydrogenase-like"/>
    <property type="match status" value="4"/>
</dbReference>
<dbReference type="InterPro" id="IPR011047">
    <property type="entry name" value="Quinoprotein_ADH-like_sf"/>
</dbReference>
<feature type="repeat" description="WD" evidence="9">
    <location>
        <begin position="1194"/>
        <end position="1235"/>
    </location>
</feature>
<evidence type="ECO:0000313" key="13">
    <source>
        <dbReference type="EMBL" id="MCO6042887.1"/>
    </source>
</evidence>
<dbReference type="SMART" id="SM00220">
    <property type="entry name" value="S_TKc"/>
    <property type="match status" value="1"/>
</dbReference>
<dbReference type="CDD" id="cd14014">
    <property type="entry name" value="STKc_PknB_like"/>
    <property type="match status" value="1"/>
</dbReference>
<evidence type="ECO:0000256" key="1">
    <source>
        <dbReference type="ARBA" id="ARBA00012513"/>
    </source>
</evidence>
<dbReference type="Proteomes" id="UP001155241">
    <property type="component" value="Unassembled WGS sequence"/>
</dbReference>
<protein>
    <recommendedName>
        <fullName evidence="1">non-specific serine/threonine protein kinase</fullName>
        <ecNumber evidence="1">2.7.11.1</ecNumber>
    </recommendedName>
</protein>
<evidence type="ECO:0000259" key="12">
    <source>
        <dbReference type="PROSITE" id="PS50011"/>
    </source>
</evidence>
<keyword evidence="10" id="KW-0175">Coiled coil</keyword>
<feature type="repeat" description="WD" evidence="9">
    <location>
        <begin position="589"/>
        <end position="630"/>
    </location>
</feature>
<dbReference type="SUPFAM" id="SSF82171">
    <property type="entry name" value="DPP6 N-terminal domain-like"/>
    <property type="match status" value="1"/>
</dbReference>
<evidence type="ECO:0000256" key="10">
    <source>
        <dbReference type="SAM" id="Coils"/>
    </source>
</evidence>
<dbReference type="Gene3D" id="2.130.10.10">
    <property type="entry name" value="YVTN repeat-like/Quinoprotein amine dehydrogenase"/>
    <property type="match status" value="9"/>
</dbReference>
<feature type="repeat" description="WD" evidence="9">
    <location>
        <begin position="762"/>
        <end position="803"/>
    </location>
</feature>
<dbReference type="Gene3D" id="1.10.510.10">
    <property type="entry name" value="Transferase(Phosphotransferase) domain 1"/>
    <property type="match status" value="1"/>
</dbReference>
<feature type="repeat" description="WD" evidence="9">
    <location>
        <begin position="1597"/>
        <end position="1638"/>
    </location>
</feature>
<feature type="domain" description="Protein kinase" evidence="12">
    <location>
        <begin position="102"/>
        <end position="369"/>
    </location>
</feature>
<proteinExistence type="predicted"/>
<gene>
    <name evidence="13" type="ORF">NG895_03105</name>
</gene>
<dbReference type="PROSITE" id="PS50294">
    <property type="entry name" value="WD_REPEATS_REGION"/>
    <property type="match status" value="12"/>
</dbReference>
<evidence type="ECO:0000256" key="4">
    <source>
        <dbReference type="ARBA" id="ARBA00022679"/>
    </source>
</evidence>
<dbReference type="InterPro" id="IPR018391">
    <property type="entry name" value="PQQ_b-propeller_rpt"/>
</dbReference>
<dbReference type="InterPro" id="IPR020472">
    <property type="entry name" value="WD40_PAC1"/>
</dbReference>
<evidence type="ECO:0000256" key="7">
    <source>
        <dbReference type="ARBA" id="ARBA00022777"/>
    </source>
</evidence>
<feature type="repeat" description="WD" evidence="9">
    <location>
        <begin position="1359"/>
        <end position="1400"/>
    </location>
</feature>
<evidence type="ECO:0000256" key="9">
    <source>
        <dbReference type="PROSITE-ProRule" id="PRU00221"/>
    </source>
</evidence>
<feature type="repeat" description="WD" evidence="9">
    <location>
        <begin position="804"/>
        <end position="845"/>
    </location>
</feature>
<evidence type="ECO:0000256" key="3">
    <source>
        <dbReference type="ARBA" id="ARBA00022574"/>
    </source>
</evidence>
<keyword evidence="4" id="KW-0808">Transferase</keyword>
<dbReference type="FunFam" id="1.10.510.10:FF:000021">
    <property type="entry name" value="Serine/threonine protein kinase"/>
    <property type="match status" value="1"/>
</dbReference>
<dbReference type="EMBL" id="JAMXLR010000014">
    <property type="protein sequence ID" value="MCO6042887.1"/>
    <property type="molecule type" value="Genomic_DNA"/>
</dbReference>
<dbReference type="SMART" id="SM00320">
    <property type="entry name" value="WD40"/>
    <property type="match status" value="27"/>
</dbReference>
<evidence type="ECO:0000313" key="14">
    <source>
        <dbReference type="Proteomes" id="UP001155241"/>
    </source>
</evidence>
<feature type="repeat" description="WD" evidence="9">
    <location>
        <begin position="1318"/>
        <end position="1359"/>
    </location>
</feature>
<dbReference type="PANTHER" id="PTHR19879">
    <property type="entry name" value="TRANSCRIPTION INITIATION FACTOR TFIID"/>
    <property type="match status" value="1"/>
</dbReference>
<dbReference type="Pfam" id="PF00069">
    <property type="entry name" value="Pkinase"/>
    <property type="match status" value="1"/>
</dbReference>
<sequence length="1794" mass="195229">MSDPLDSKLIDDPAFQSVLVSCLEALQRGETIDREQLASDHPGYAEAIEQFLDDQDLLEQATLQFMPDHLPKGNTDHVQTIANDSNSPMLTAGDTVRYIGDYEILEEIARGGMGVIFKARQQSLKRVVALKMILAGRLASPADVERFQLEARAAGRLKHPNIVPIHEVGEHRGHHYFTMDLVEGRSLAEMVREETLSPHHAAEIVVKVAEAVEYAHQHGTLHRDLKPANILIDGGGEPHVTDFGLAKLLEVEDADELHELTATGQVLGTPSYMSPEQASGKSALIGPASDIYSLGAILYSCIAGRAPFVAESTVDTIMQVLKKDPVSPRELNPSVPRDLETVCLKCLTKEPHKRYGTAQLMADDLHRYLEGRPVAARPVGRIERGWRWSQRNPVVASLASLIAASLLVGTIVSSALAVRARNAAESERNARQEAEKSEANAKSLAEEMAILADEKSALAEREHAARDRAEAARMAAERSEQETKAAQRRTSRNLYVASMNLAPSAWRNNNIERLLQLLEATQPPYTGGEDLRGFEWQYWWNQCHSDLLTVSAGSAVRDLAISPDGQLFVTAGNGLQLWKAESAEHIRTLLGSNGDHLTVAFSPNGKLIASGGTDSLVYLWDVESGELLNSWEGHSHWVYGLAFHPRGDHLATVSGHSSRGEGRVLVWDVSTGERQRDLSVVESCLFAVTYSPDGQLLVGGGTGEKNIYCWDVESGNKVAEWNRPSAVQSLAFSPDGKRLASSGWWDTIWINDTDTDKRTFDTEAHPGHAPTLAFHPDGTRLVSGGTDQTVRVWDTYSGQLLEQFRGHTARVSAVTFDASRRRVISAAHDQTVKVWGINSSVKESTVLSGNRIYTRDLAFNEDGKRLASVVGNPWNPAATGEIRIWDLSTQTSKVLPPAHKRGVLAVAFSPDGLYFATSGSDGAVLLWDANSADMIRVINEEEAPGWSIAYSPDGRYLAVGFSESLLVWDMVTGEATYRFEGLEGPLESTAFSPNGRYLAGASKKGATVWDLASGVEVRSWRCYGGKDFNTGLAFSLDSELLAFVDSGGFRLVEFQTGNEVLNVNGHSLGINDLTVSPDGKRLATCADDRTVKLWDVATGKEVLTFELDFYPLTLAFSPNGVGLACAGYGRDIVLWDATPRGTNPLRWYAGHKGPITTVTFSPNGERAFSTSGWPAGDNTVRVWDVQTGEEVQRFEGHENNNIDASFLPDGQRVLSGAGDGTLRLWDIATGEEELRLTMPAEGDAVAVTPDGRLGAVGLFDNNCYLFDLKTGEQVRRLSGHTTRILDVDVSPDGSQLISCGDDPFAILWSIDSGEEIRRLDHGSGIDRVIFSPDGQLVLTGGWDDKAILWNVASGEIQVTFIHNGNVADAAFTADGSLLVTACHDNMVYVWDVESGKLLRRLKDHRNWVWSVAISPDDNRILSGGGGAFLDNTFLPGSDFAMRVWDLAAVVDVAVQKSPPRTVTPSRWLHGHEGTVRSLDFSPDGQRAVSATGWPQDDKSLRVWDIATGREIQQFENSTSGSFEARFMPDGKRVLSGADDGHLRMWDISTGVELMSLASPARGEAIALSGDGRYAAIAARDGKCYLFDLKTSEQLRSFVGHEKRLLDVDISPDGEQLLTGGDDSYLILWSIETGEEIRRLEGHAGSVECVRFSPDGKQAVSCGRDGEVILWDLDSGQMIRSFDHSAPVNEALFAADGRVVSACRNGAVYLWDIETGNRLDVLEDSMDSVWCLAVSPDGGRLLSGGGQVSGNSPPPRDFAIRMWEIPSAKRSGEHGEAGADEPIASEVNVGSTVGP</sequence>
<dbReference type="GO" id="GO:0005524">
    <property type="term" value="F:ATP binding"/>
    <property type="evidence" value="ECO:0007669"/>
    <property type="project" value="UniProtKB-KW"/>
</dbReference>
<keyword evidence="5" id="KW-0677">Repeat</keyword>
<feature type="repeat" description="WD" evidence="9">
    <location>
        <begin position="1148"/>
        <end position="1193"/>
    </location>
</feature>
<reference evidence="13" key="1">
    <citation type="submission" date="2022-06" db="EMBL/GenBank/DDBJ databases">
        <title>Aeoliella straminimaris, a novel planctomycete from sediments.</title>
        <authorList>
            <person name="Vitorino I.R."/>
            <person name="Lage O.M."/>
        </authorList>
    </citation>
    <scope>NUCLEOTIDE SEQUENCE</scope>
    <source>
        <strain evidence="13">ICT_H6.2</strain>
    </source>
</reference>
<feature type="repeat" description="WD" evidence="9">
    <location>
        <begin position="1639"/>
        <end position="1680"/>
    </location>
</feature>
<evidence type="ECO:0000256" key="6">
    <source>
        <dbReference type="ARBA" id="ARBA00022741"/>
    </source>
</evidence>
<dbReference type="InterPro" id="IPR015943">
    <property type="entry name" value="WD40/YVTN_repeat-like_dom_sf"/>
</dbReference>
<dbReference type="Gene3D" id="3.30.200.20">
    <property type="entry name" value="Phosphorylase Kinase, domain 1"/>
    <property type="match status" value="1"/>
</dbReference>
<keyword evidence="2" id="KW-0723">Serine/threonine-protein kinase</keyword>
<keyword evidence="8" id="KW-0067">ATP-binding</keyword>
<comment type="caution">
    <text evidence="13">The sequence shown here is derived from an EMBL/GenBank/DDBJ whole genome shotgun (WGS) entry which is preliminary data.</text>
</comment>
<dbReference type="PROSITE" id="PS50082">
    <property type="entry name" value="WD_REPEATS_2"/>
    <property type="match status" value="15"/>
</dbReference>
<feature type="repeat" description="WD" evidence="9">
    <location>
        <begin position="1063"/>
        <end position="1104"/>
    </location>
</feature>
<feature type="repeat" description="WD" evidence="9">
    <location>
        <begin position="896"/>
        <end position="937"/>
    </location>
</feature>
<evidence type="ECO:0000256" key="8">
    <source>
        <dbReference type="ARBA" id="ARBA00022840"/>
    </source>
</evidence>
<feature type="repeat" description="WD" evidence="9">
    <location>
        <begin position="1514"/>
        <end position="1555"/>
    </location>
</feature>
<organism evidence="13 14">
    <name type="scientific">Aeoliella straminimaris</name>
    <dbReference type="NCBI Taxonomy" id="2954799"/>
    <lineage>
        <taxon>Bacteria</taxon>
        <taxon>Pseudomonadati</taxon>
        <taxon>Planctomycetota</taxon>
        <taxon>Planctomycetia</taxon>
        <taxon>Pirellulales</taxon>
        <taxon>Lacipirellulaceae</taxon>
        <taxon>Aeoliella</taxon>
    </lineage>
</organism>